<accession>A0ABP0CCL0</accession>
<name>A0ABP0CCL0_9PEZI</name>
<evidence type="ECO:0000256" key="1">
    <source>
        <dbReference type="SAM" id="Coils"/>
    </source>
</evidence>
<proteinExistence type="predicted"/>
<dbReference type="InterPro" id="IPR000719">
    <property type="entry name" value="Prot_kinase_dom"/>
</dbReference>
<dbReference type="PANTHER" id="PTHR37171:SF1">
    <property type="entry name" value="SERINE_THREONINE-PROTEIN KINASE YRZF-RELATED"/>
    <property type="match status" value="1"/>
</dbReference>
<dbReference type="InterPro" id="IPR011009">
    <property type="entry name" value="Kinase-like_dom_sf"/>
</dbReference>
<keyword evidence="1" id="KW-0175">Coiled coil</keyword>
<organism evidence="4 5">
    <name type="scientific">Sporothrix curviconia</name>
    <dbReference type="NCBI Taxonomy" id="1260050"/>
    <lineage>
        <taxon>Eukaryota</taxon>
        <taxon>Fungi</taxon>
        <taxon>Dikarya</taxon>
        <taxon>Ascomycota</taxon>
        <taxon>Pezizomycotina</taxon>
        <taxon>Sordariomycetes</taxon>
        <taxon>Sordariomycetidae</taxon>
        <taxon>Ophiostomatales</taxon>
        <taxon>Ophiostomataceae</taxon>
        <taxon>Sporothrix</taxon>
    </lineage>
</organism>
<dbReference type="Gene3D" id="1.10.510.10">
    <property type="entry name" value="Transferase(Phosphotransferase) domain 1"/>
    <property type="match status" value="1"/>
</dbReference>
<dbReference type="Pfam" id="PF06293">
    <property type="entry name" value="Kdo"/>
    <property type="match status" value="1"/>
</dbReference>
<keyword evidence="5" id="KW-1185">Reference proteome</keyword>
<evidence type="ECO:0000256" key="2">
    <source>
        <dbReference type="SAM" id="MobiDB-lite"/>
    </source>
</evidence>
<feature type="coiled-coil region" evidence="1">
    <location>
        <begin position="1"/>
        <end position="28"/>
    </location>
</feature>
<dbReference type="PROSITE" id="PS50011">
    <property type="entry name" value="PROTEIN_KINASE_DOM"/>
    <property type="match status" value="1"/>
</dbReference>
<dbReference type="EMBL" id="CAWUHB010000046">
    <property type="protein sequence ID" value="CAK7228875.1"/>
    <property type="molecule type" value="Genomic_DNA"/>
</dbReference>
<protein>
    <recommendedName>
        <fullName evidence="3">Protein kinase domain-containing protein</fullName>
    </recommendedName>
</protein>
<reference evidence="4 5" key="1">
    <citation type="submission" date="2024-01" db="EMBL/GenBank/DDBJ databases">
        <authorList>
            <person name="Allen C."/>
            <person name="Tagirdzhanova G."/>
        </authorList>
    </citation>
    <scope>NUCLEOTIDE SEQUENCE [LARGE SCALE GENOMIC DNA]</scope>
</reference>
<sequence length="771" mass="84267">MDSKDEEIARLRAELAAANEATRVANEALLPMPLMPYLAACHTLGRAIVVVTDRSLTTKGDVTDPVGRIYPRWIVPWDEFPSQQAETWRRLLSAEPATGSTDAATSSFASRRAFPNQSQMDYVLSINSPISSEHGLRYFERDTVEIPVRKLMATAFDDAVLRRRFGLRGTVDFESHTNLGDELAVDDGADGRTDPALIRRLRRVAIGRGRGVLADQFCIYRRADGADIPVTAIEYKAPHKLTPDEIITGLATAIEPDRDIINRERGDGESEFVFASKSLAAAVVTQLFSYMVGKGIRYGYICTGEVFVFLYIPDDPASVFYHVCVPNIDADDDDNDADSRLQRTAVAQVFAFTLQALETPPPTAAWFSAAAKLDTWAVEYDDILRKIPLSVRKAKEHASPYKPNSWRAFTRGSPIKTRSSQQKPGVAGPSKSRNNDTDDSEESNDSDDNNDNNDIDSNDSNDDDDDDGGGDGNNNGNGGGNGGGNTGGGHSWRSSSNRPGGTPPSPSPSGRRAGKRHAAEDNTTNSNRPGAKKRQHAHMAVQARKPIQEQPYCTQQCLLGLASGGPVDPACANAATHGPQHQIDAATCTRLLAEQIARDRDHDADFAPMFMSGLIGALYKVRLSAYGYTLVVKAVETPNRTFLQAEKDVYDRLRPMQGEQIPVCLGIADIALPLYGYGGVFHHILLLSWAGRSLARYTADDAAYSGISCETAVPAIEAAFQRMHELGVLHGDAEPRNILYDAGTRMLMVVDFERSELLTPDDDCDYREPRQ</sequence>
<evidence type="ECO:0000313" key="5">
    <source>
        <dbReference type="Proteomes" id="UP001642405"/>
    </source>
</evidence>
<feature type="compositionally biased region" description="Acidic residues" evidence="2">
    <location>
        <begin position="437"/>
        <end position="469"/>
    </location>
</feature>
<dbReference type="InterPro" id="IPR052396">
    <property type="entry name" value="Meiotic_Drive_Suppr_Kinase"/>
</dbReference>
<comment type="caution">
    <text evidence="4">The sequence shown here is derived from an EMBL/GenBank/DDBJ whole genome shotgun (WGS) entry which is preliminary data.</text>
</comment>
<dbReference type="SUPFAM" id="SSF56112">
    <property type="entry name" value="Protein kinase-like (PK-like)"/>
    <property type="match status" value="1"/>
</dbReference>
<feature type="domain" description="Protein kinase" evidence="3">
    <location>
        <begin position="604"/>
        <end position="771"/>
    </location>
</feature>
<evidence type="ECO:0000259" key="3">
    <source>
        <dbReference type="PROSITE" id="PS50011"/>
    </source>
</evidence>
<feature type="compositionally biased region" description="Gly residues" evidence="2">
    <location>
        <begin position="470"/>
        <end position="490"/>
    </location>
</feature>
<dbReference type="PANTHER" id="PTHR37171">
    <property type="entry name" value="SERINE/THREONINE-PROTEIN KINASE YRZF-RELATED"/>
    <property type="match status" value="1"/>
</dbReference>
<feature type="region of interest" description="Disordered" evidence="2">
    <location>
        <begin position="392"/>
        <end position="540"/>
    </location>
</feature>
<evidence type="ECO:0000313" key="4">
    <source>
        <dbReference type="EMBL" id="CAK7228875.1"/>
    </source>
</evidence>
<dbReference type="Proteomes" id="UP001642405">
    <property type="component" value="Unassembled WGS sequence"/>
</dbReference>
<gene>
    <name evidence="4" type="ORF">SCUCBS95973_007029</name>
</gene>